<dbReference type="InterPro" id="IPR003673">
    <property type="entry name" value="CoA-Trfase_fam_III"/>
</dbReference>
<sequence length="356" mass="38966">MTKKSVLAGVRIVEFSAIGPVPWAAMVLADMGADVVRIVKEGTKHDTAMLRGRRVLQVDLKTECGVNDAKQVIQRADILLEGMRPKVMERLGLGPSVCFQLNPKLVYGRMTGWGQSGPLAQTAGHDINYIALTGALHAIGREKPVPPLNLIGDYGGGATFLLIGVLAAFAKVRAGGEGQVVDAAMVDGAALLMALQYERLASGEWRDQRESNVLDGGAPWYDVYETLDGKYIALGAIEPQFYQELLNGLGLSASELPDRKCRENWPVLRRIFADRIMSRTRQDWESCFAGTDACVSPVLSMKEAPEHPHNAARSIFEQCKGAYVPMVAPRFSSMENQMAEHTENITLGRILEQWAQ</sequence>
<dbReference type="PANTHER" id="PTHR48228">
    <property type="entry name" value="SUCCINYL-COA--D-CITRAMALATE COA-TRANSFERASE"/>
    <property type="match status" value="1"/>
</dbReference>
<dbReference type="Gene3D" id="3.40.50.10540">
    <property type="entry name" value="Crotonobetainyl-coa:carnitine coa-transferase, domain 1"/>
    <property type="match status" value="1"/>
</dbReference>
<organism evidence="1 2">
    <name type="scientific">Advenella incenata</name>
    <dbReference type="NCBI Taxonomy" id="267800"/>
    <lineage>
        <taxon>Bacteria</taxon>
        <taxon>Pseudomonadati</taxon>
        <taxon>Pseudomonadota</taxon>
        <taxon>Betaproteobacteria</taxon>
        <taxon>Burkholderiales</taxon>
        <taxon>Alcaligenaceae</taxon>
    </lineage>
</organism>
<evidence type="ECO:0000313" key="2">
    <source>
        <dbReference type="Proteomes" id="UP000293398"/>
    </source>
</evidence>
<evidence type="ECO:0000313" key="1">
    <source>
        <dbReference type="EMBL" id="RZT92271.1"/>
    </source>
</evidence>
<dbReference type="Pfam" id="PF02515">
    <property type="entry name" value="CoA_transf_3"/>
    <property type="match status" value="1"/>
</dbReference>
<protein>
    <submittedName>
        <fullName evidence="1">Alpha-methylacyl-CoA racemase</fullName>
    </submittedName>
</protein>
<accession>A0A4Q7V6N6</accession>
<comment type="caution">
    <text evidence="1">The sequence shown here is derived from an EMBL/GenBank/DDBJ whole genome shotgun (WGS) entry which is preliminary data.</text>
</comment>
<dbReference type="GO" id="GO:0003824">
    <property type="term" value="F:catalytic activity"/>
    <property type="evidence" value="ECO:0007669"/>
    <property type="project" value="InterPro"/>
</dbReference>
<gene>
    <name evidence="1" type="ORF">EV681_4183</name>
</gene>
<dbReference type="OrthoDB" id="5294844at2"/>
<dbReference type="EMBL" id="SHKO01000004">
    <property type="protein sequence ID" value="RZT92271.1"/>
    <property type="molecule type" value="Genomic_DNA"/>
</dbReference>
<dbReference type="RefSeq" id="WP_130305034.1">
    <property type="nucleotide sequence ID" value="NZ_SHKO01000004.1"/>
</dbReference>
<reference evidence="1 2" key="1">
    <citation type="submission" date="2019-02" db="EMBL/GenBank/DDBJ databases">
        <title>Genomic Encyclopedia of Type Strains, Phase IV (KMG-IV): sequencing the most valuable type-strain genomes for metagenomic binning, comparative biology and taxonomic classification.</title>
        <authorList>
            <person name="Goeker M."/>
        </authorList>
    </citation>
    <scope>NUCLEOTIDE SEQUENCE [LARGE SCALE GENOMIC DNA]</scope>
    <source>
        <strain evidence="1 2">DSM 23814</strain>
    </source>
</reference>
<dbReference type="PANTHER" id="PTHR48228:SF5">
    <property type="entry name" value="ALPHA-METHYLACYL-COA RACEMASE"/>
    <property type="match status" value="1"/>
</dbReference>
<proteinExistence type="predicted"/>
<dbReference type="SUPFAM" id="SSF89796">
    <property type="entry name" value="CoA-transferase family III (CaiB/BaiF)"/>
    <property type="match status" value="1"/>
</dbReference>
<dbReference type="InterPro" id="IPR044855">
    <property type="entry name" value="CoA-Trfase_III_dom3_sf"/>
</dbReference>
<name>A0A4Q7V6N6_9BURK</name>
<dbReference type="AlphaFoldDB" id="A0A4Q7V6N6"/>
<dbReference type="Gene3D" id="3.30.1540.10">
    <property type="entry name" value="formyl-coa transferase, domain 3"/>
    <property type="match status" value="1"/>
</dbReference>
<keyword evidence="2" id="KW-1185">Reference proteome</keyword>
<dbReference type="InterPro" id="IPR050509">
    <property type="entry name" value="CoA-transferase_III"/>
</dbReference>
<dbReference type="InterPro" id="IPR023606">
    <property type="entry name" value="CoA-Trfase_III_dom_1_sf"/>
</dbReference>
<dbReference type="Proteomes" id="UP000293398">
    <property type="component" value="Unassembled WGS sequence"/>
</dbReference>